<dbReference type="Gene3D" id="2.60.40.1120">
    <property type="entry name" value="Carboxypeptidase-like, regulatory domain"/>
    <property type="match status" value="1"/>
</dbReference>
<keyword evidence="1" id="KW-0121">Carboxypeptidase</keyword>
<keyword evidence="1" id="KW-0645">Protease</keyword>
<proteinExistence type="predicted"/>
<keyword evidence="1" id="KW-0378">Hydrolase</keyword>
<gene>
    <name evidence="1" type="ORF">D6S17_27880</name>
</gene>
<dbReference type="AlphaFoldDB" id="A0A5X0ZG87"/>
<sequence length="114" mass="11846">MSILVSGILKSPAGAVIAGAQITLTALTTSPDLLAGVSTSAVTSDTGYYGLNVLPGAYSLTVTVNGKSQVYGSFRLDGTETTVTLNMVLRRNLVEVSIPDALLVDFRQIQNNVA</sequence>
<comment type="caution">
    <text evidence="1">The sequence shown here is derived from an EMBL/GenBank/DDBJ whole genome shotgun (WGS) entry which is preliminary data.</text>
</comment>
<dbReference type="GO" id="GO:0004180">
    <property type="term" value="F:carboxypeptidase activity"/>
    <property type="evidence" value="ECO:0007669"/>
    <property type="project" value="UniProtKB-KW"/>
</dbReference>
<dbReference type="SUPFAM" id="SSF49464">
    <property type="entry name" value="Carboxypeptidase regulatory domain-like"/>
    <property type="match status" value="1"/>
</dbReference>
<dbReference type="EMBL" id="AAHPHN010000098">
    <property type="protein sequence ID" value="EBY8645273.1"/>
    <property type="molecule type" value="Genomic_DNA"/>
</dbReference>
<protein>
    <submittedName>
        <fullName evidence="1">Carboxypeptidase regulatory-like domain-containing protein</fullName>
    </submittedName>
</protein>
<dbReference type="InterPro" id="IPR008969">
    <property type="entry name" value="CarboxyPept-like_regulatory"/>
</dbReference>
<evidence type="ECO:0000313" key="1">
    <source>
        <dbReference type="EMBL" id="EBY8645273.1"/>
    </source>
</evidence>
<reference evidence="1" key="1">
    <citation type="submission" date="2018-09" db="EMBL/GenBank/DDBJ databases">
        <authorList>
            <person name="Ashton P.M."/>
            <person name="Dallman T."/>
            <person name="Nair S."/>
            <person name="De Pinna E."/>
            <person name="Peters T."/>
            <person name="Grant K."/>
        </authorList>
    </citation>
    <scope>NUCLEOTIDE SEQUENCE</scope>
    <source>
        <strain evidence="1">140692</strain>
    </source>
</reference>
<name>A0A5X0ZG87_SALEB</name>
<dbReference type="Pfam" id="PF13620">
    <property type="entry name" value="CarboxypepD_reg"/>
    <property type="match status" value="1"/>
</dbReference>
<organism evidence="1">
    <name type="scientific">Salmonella enterica subsp. enterica serovar Java</name>
    <dbReference type="NCBI Taxonomy" id="224729"/>
    <lineage>
        <taxon>Bacteria</taxon>
        <taxon>Pseudomonadati</taxon>
        <taxon>Pseudomonadota</taxon>
        <taxon>Gammaproteobacteria</taxon>
        <taxon>Enterobacterales</taxon>
        <taxon>Enterobacteriaceae</taxon>
        <taxon>Salmonella</taxon>
    </lineage>
</organism>
<feature type="non-terminal residue" evidence="1">
    <location>
        <position position="114"/>
    </location>
</feature>
<accession>A0A5X0ZG87</accession>